<reference evidence="2 3" key="1">
    <citation type="submission" date="2020-08" db="EMBL/GenBank/DDBJ databases">
        <title>Sequencing the genomes of 1000 actinobacteria strains.</title>
        <authorList>
            <person name="Klenk H.-P."/>
        </authorList>
    </citation>
    <scope>NUCLEOTIDE SEQUENCE [LARGE SCALE GENOMIC DNA]</scope>
    <source>
        <strain evidence="2 3">DSM 15626</strain>
    </source>
</reference>
<keyword evidence="1" id="KW-1133">Transmembrane helix</keyword>
<organism evidence="2 3">
    <name type="scientific">Kribbella sandramycini</name>
    <dbReference type="NCBI Taxonomy" id="60450"/>
    <lineage>
        <taxon>Bacteria</taxon>
        <taxon>Bacillati</taxon>
        <taxon>Actinomycetota</taxon>
        <taxon>Actinomycetes</taxon>
        <taxon>Propionibacteriales</taxon>
        <taxon>Kribbellaceae</taxon>
        <taxon>Kribbella</taxon>
    </lineage>
</organism>
<sequence length="527" mass="56182">MSSATATTSVIATNNATIDENRMGPVAAADNVRSAPRTYGNWRQPVSAGIAGLGSLGTAIMMGGLLMTIFAMMAGGFLGAIITLLAVGFVLLMLMTKDKHGLSALQRLSTIIGWQRAKMAKHNIYRSGPLGRTAWGKFQLPGLAAASQLSEFQDSYGRPFALLFYPSTRHFTVVINAEPDGASLVDEEQIDVWVAHWGQWLASLGHEPGIVAASVTVESAPDTGIRLRREVNHNIQPGSPAIAQAMLAEVVQSYPEGSALVSARVALTFKGTDRNGKRRKEEDMGRELASRLPALTQSLNATGAGAARPVTAQELCEAVRIAYDPAAAVLIDEARGQGMAPELQWTDVGPAGAQAFWDKYRHDSAWSVTWQMSQAPRGEVFSSVLSQLVAPHADIDRKRVTLLYRPLDAATAARMVEADKRNASFRATTTNRPSARTMAEARAADRTAQEEARGAGLVNFGMIVTGTVMTAEQIPDMIAAIDNLGATARVLLRPAYGSQDSAFVAALPLGVVLQSHLSVPAGLREAL</sequence>
<dbReference type="NCBIfam" id="NF042935">
    <property type="entry name" value="SCO6880_fam"/>
    <property type="match status" value="1"/>
</dbReference>
<proteinExistence type="predicted"/>
<evidence type="ECO:0000313" key="2">
    <source>
        <dbReference type="EMBL" id="MBB6565458.1"/>
    </source>
</evidence>
<dbReference type="RefSeq" id="WP_337796653.1">
    <property type="nucleotide sequence ID" value="NZ_JABJRC010000003.1"/>
</dbReference>
<name>A0A841RZR5_9ACTN</name>
<evidence type="ECO:0000256" key="1">
    <source>
        <dbReference type="SAM" id="Phobius"/>
    </source>
</evidence>
<gene>
    <name evidence="2" type="ORF">HNR71_001095</name>
</gene>
<protein>
    <recommendedName>
        <fullName evidence="4">Integral membrane protein</fullName>
    </recommendedName>
</protein>
<evidence type="ECO:0008006" key="4">
    <source>
        <dbReference type="Google" id="ProtNLM"/>
    </source>
</evidence>
<evidence type="ECO:0000313" key="3">
    <source>
        <dbReference type="Proteomes" id="UP000553957"/>
    </source>
</evidence>
<feature type="transmembrane region" description="Helical" evidence="1">
    <location>
        <begin position="77"/>
        <end position="95"/>
    </location>
</feature>
<dbReference type="Proteomes" id="UP000553957">
    <property type="component" value="Unassembled WGS sequence"/>
</dbReference>
<comment type="caution">
    <text evidence="2">The sequence shown here is derived from an EMBL/GenBank/DDBJ whole genome shotgun (WGS) entry which is preliminary data.</text>
</comment>
<keyword evidence="1" id="KW-0472">Membrane</keyword>
<dbReference type="InterPro" id="IPR049978">
    <property type="entry name" value="SCO6880-like"/>
</dbReference>
<accession>A0A841RZR5</accession>
<keyword evidence="1" id="KW-0812">Transmembrane</keyword>
<dbReference type="EMBL" id="JACHKF010000001">
    <property type="protein sequence ID" value="MBB6565458.1"/>
    <property type="molecule type" value="Genomic_DNA"/>
</dbReference>
<dbReference type="AlphaFoldDB" id="A0A841RZR5"/>
<feature type="transmembrane region" description="Helical" evidence="1">
    <location>
        <begin position="46"/>
        <end position="71"/>
    </location>
</feature>